<evidence type="ECO:0000313" key="2">
    <source>
        <dbReference type="EMBL" id="HGQ17751.1"/>
    </source>
</evidence>
<accession>A0A7J3JP50</accession>
<dbReference type="EMBL" id="DTBZ01000051">
    <property type="protein sequence ID" value="HGQ17751.1"/>
    <property type="molecule type" value="Genomic_DNA"/>
</dbReference>
<protein>
    <submittedName>
        <fullName evidence="2">Uncharacterized protein</fullName>
    </submittedName>
</protein>
<sequence length="242" mass="27690">MVGAETSRRFYTNIGVIMYTLSHRGFSRVRSIYRVIYRYFDVGGSYTIFYGYPRPRISSPIPTYFMDPPYNRGKVFRVGARLVQNPVVLYINLDSDCLKEDLITESVENVMNGDSLLYFTVPLTATEFLDAYRVSVYRIFEELKLLQNLQYPSYTIVVGVRKLFLSTDYTPWSIEPLVAIDTSADAVRVRNDTCIDTIPREITGFGKVLMDILAKKLTYKLVSKGVLKQGQGVQILYEGDRG</sequence>
<organism evidence="2">
    <name type="scientific">Ignisphaera aggregans</name>
    <dbReference type="NCBI Taxonomy" id="334771"/>
    <lineage>
        <taxon>Archaea</taxon>
        <taxon>Thermoproteota</taxon>
        <taxon>Thermoprotei</taxon>
        <taxon>Desulfurococcales</taxon>
        <taxon>Desulfurococcaceae</taxon>
        <taxon>Ignisphaera</taxon>
    </lineage>
</organism>
<proteinExistence type="predicted"/>
<gene>
    <name evidence="1" type="ORF">ENT87_08580</name>
    <name evidence="2" type="ORF">ENU30_02050</name>
</gene>
<reference evidence="2" key="1">
    <citation type="journal article" date="2020" name="mSystems">
        <title>Genome- and Community-Level Interaction Insights into Carbon Utilization and Element Cycling Functions of Hydrothermarchaeota in Hydrothermal Sediment.</title>
        <authorList>
            <person name="Zhou Z."/>
            <person name="Liu Y."/>
            <person name="Xu W."/>
            <person name="Pan J."/>
            <person name="Luo Z.H."/>
            <person name="Li M."/>
        </authorList>
    </citation>
    <scope>NUCLEOTIDE SEQUENCE [LARGE SCALE GENOMIC DNA]</scope>
    <source>
        <strain evidence="1">SpSt-618</strain>
        <strain evidence="2">SpSt-657</strain>
    </source>
</reference>
<dbReference type="AlphaFoldDB" id="A0A7J3JP50"/>
<dbReference type="EMBL" id="DTAI01000254">
    <property type="protein sequence ID" value="HGN37580.1"/>
    <property type="molecule type" value="Genomic_DNA"/>
</dbReference>
<comment type="caution">
    <text evidence="2">The sequence shown here is derived from an EMBL/GenBank/DDBJ whole genome shotgun (WGS) entry which is preliminary data.</text>
</comment>
<name>A0A7J3JP50_9CREN</name>
<evidence type="ECO:0000313" key="1">
    <source>
        <dbReference type="EMBL" id="HGN37580.1"/>
    </source>
</evidence>